<accession>A0ACB8ITV9</accession>
<evidence type="ECO:0000313" key="1">
    <source>
        <dbReference type="EMBL" id="KAH9700349.1"/>
    </source>
</evidence>
<gene>
    <name evidence="1" type="ORF">KPL71_024660</name>
</gene>
<name>A0ACB8ITV9_CITSI</name>
<keyword evidence="2" id="KW-1185">Reference proteome</keyword>
<evidence type="ECO:0000313" key="2">
    <source>
        <dbReference type="Proteomes" id="UP000829398"/>
    </source>
</evidence>
<proteinExistence type="predicted"/>
<reference evidence="2" key="1">
    <citation type="journal article" date="2023" name="Hortic. Res.">
        <title>A chromosome-level phased genome enabling allele-level studies in sweet orange: a case study on citrus Huanglongbing tolerance.</title>
        <authorList>
            <person name="Wu B."/>
            <person name="Yu Q."/>
            <person name="Deng Z."/>
            <person name="Duan Y."/>
            <person name="Luo F."/>
            <person name="Gmitter F. Jr."/>
        </authorList>
    </citation>
    <scope>NUCLEOTIDE SEQUENCE [LARGE SCALE GENOMIC DNA]</scope>
    <source>
        <strain evidence="2">cv. Valencia</strain>
    </source>
</reference>
<dbReference type="EMBL" id="CM039177">
    <property type="protein sequence ID" value="KAH9700349.1"/>
    <property type="molecule type" value="Genomic_DNA"/>
</dbReference>
<protein>
    <submittedName>
        <fullName evidence="1">Uncharacterized protein</fullName>
    </submittedName>
</protein>
<comment type="caution">
    <text evidence="1">The sequence shown here is derived from an EMBL/GenBank/DDBJ whole genome shotgun (WGS) entry which is preliminary data.</text>
</comment>
<sequence length="113" mass="12609">MPPTSFGLAFLMVSCICLLSSSVGFYSQLIHFRFITHVLLLLTSLIGQLPSTLPFCVEIEAERGAMAKKSSRSAGQLLKRKRNPWQMPAKIDEVKAKEFGGKMQSKYGQWGQN</sequence>
<organism evidence="1 2">
    <name type="scientific">Citrus sinensis</name>
    <name type="common">Sweet orange</name>
    <name type="synonym">Citrus aurantium var. sinensis</name>
    <dbReference type="NCBI Taxonomy" id="2711"/>
    <lineage>
        <taxon>Eukaryota</taxon>
        <taxon>Viridiplantae</taxon>
        <taxon>Streptophyta</taxon>
        <taxon>Embryophyta</taxon>
        <taxon>Tracheophyta</taxon>
        <taxon>Spermatophyta</taxon>
        <taxon>Magnoliopsida</taxon>
        <taxon>eudicotyledons</taxon>
        <taxon>Gunneridae</taxon>
        <taxon>Pentapetalae</taxon>
        <taxon>rosids</taxon>
        <taxon>malvids</taxon>
        <taxon>Sapindales</taxon>
        <taxon>Rutaceae</taxon>
        <taxon>Aurantioideae</taxon>
        <taxon>Citrus</taxon>
    </lineage>
</organism>
<dbReference type="Proteomes" id="UP000829398">
    <property type="component" value="Chromosome 8"/>
</dbReference>